<comment type="caution">
    <text evidence="1">The sequence shown here is derived from an EMBL/GenBank/DDBJ whole genome shotgun (WGS) entry which is preliminary data.</text>
</comment>
<sequence length="96" mass="11383">MVEFSLQNWSASVRIQMRHKVSGGKMKIVNIRIYDLTVFMKEDFLEVPNNLNVSKEKKDWQKSQKGFNCQSFADYLISRRGAKRVNLEVYSTEYKR</sequence>
<gene>
    <name evidence="1" type="ORF">A2W54_03520</name>
</gene>
<name>A0A1F5WQB8_9BACT</name>
<protein>
    <submittedName>
        <fullName evidence="1">Uncharacterized protein</fullName>
    </submittedName>
</protein>
<evidence type="ECO:0000313" key="2">
    <source>
        <dbReference type="Proteomes" id="UP000178425"/>
    </source>
</evidence>
<evidence type="ECO:0000313" key="1">
    <source>
        <dbReference type="EMBL" id="OGF77845.1"/>
    </source>
</evidence>
<dbReference type="Proteomes" id="UP000178425">
    <property type="component" value="Unassembled WGS sequence"/>
</dbReference>
<reference evidence="1 2" key="1">
    <citation type="journal article" date="2016" name="Nat. Commun.">
        <title>Thousands of microbial genomes shed light on interconnected biogeochemical processes in an aquifer system.</title>
        <authorList>
            <person name="Anantharaman K."/>
            <person name="Brown C.T."/>
            <person name="Hug L.A."/>
            <person name="Sharon I."/>
            <person name="Castelle C.J."/>
            <person name="Probst A.J."/>
            <person name="Thomas B.C."/>
            <person name="Singh A."/>
            <person name="Wilkins M.J."/>
            <person name="Karaoz U."/>
            <person name="Brodie E.L."/>
            <person name="Williams K.H."/>
            <person name="Hubbard S.S."/>
            <person name="Banfield J.F."/>
        </authorList>
    </citation>
    <scope>NUCLEOTIDE SEQUENCE [LARGE SCALE GENOMIC DNA]</scope>
</reference>
<dbReference type="EMBL" id="MFHI01000034">
    <property type="protein sequence ID" value="OGF77845.1"/>
    <property type="molecule type" value="Genomic_DNA"/>
</dbReference>
<accession>A0A1F5WQB8</accession>
<proteinExistence type="predicted"/>
<organism evidence="1 2">
    <name type="scientific">Candidatus Giovannonibacteria bacterium RIFCSPHIGHO2_02_43_13</name>
    <dbReference type="NCBI Taxonomy" id="1798330"/>
    <lineage>
        <taxon>Bacteria</taxon>
        <taxon>Candidatus Giovannoniibacteriota</taxon>
    </lineage>
</organism>
<dbReference type="AlphaFoldDB" id="A0A1F5WQB8"/>